<protein>
    <submittedName>
        <fullName evidence="1">Ank2 protein</fullName>
    </submittedName>
</protein>
<dbReference type="EMBL" id="CAJNDS010002657">
    <property type="protein sequence ID" value="CAE7557657.1"/>
    <property type="molecule type" value="Genomic_DNA"/>
</dbReference>
<comment type="caution">
    <text evidence="1">The sequence shown here is derived from an EMBL/GenBank/DDBJ whole genome shotgun (WGS) entry which is preliminary data.</text>
</comment>
<evidence type="ECO:0000313" key="1">
    <source>
        <dbReference type="EMBL" id="CAE7557657.1"/>
    </source>
</evidence>
<name>A0A812U0H6_9DINO</name>
<proteinExistence type="predicted"/>
<accession>A0A812U0H6</accession>
<gene>
    <name evidence="1" type="primary">Ank2</name>
    <name evidence="1" type="ORF">SNAT2548_LOCUS31379</name>
</gene>
<dbReference type="AlphaFoldDB" id="A0A812U0H6"/>
<reference evidence="1" key="1">
    <citation type="submission" date="2021-02" db="EMBL/GenBank/DDBJ databases">
        <authorList>
            <person name="Dougan E. K."/>
            <person name="Rhodes N."/>
            <person name="Thang M."/>
            <person name="Chan C."/>
        </authorList>
    </citation>
    <scope>NUCLEOTIDE SEQUENCE</scope>
</reference>
<keyword evidence="2" id="KW-1185">Reference proteome</keyword>
<organism evidence="1 2">
    <name type="scientific">Symbiodinium natans</name>
    <dbReference type="NCBI Taxonomy" id="878477"/>
    <lineage>
        <taxon>Eukaryota</taxon>
        <taxon>Sar</taxon>
        <taxon>Alveolata</taxon>
        <taxon>Dinophyceae</taxon>
        <taxon>Suessiales</taxon>
        <taxon>Symbiodiniaceae</taxon>
        <taxon>Symbiodinium</taxon>
    </lineage>
</organism>
<sequence>MKPEPDETYQLGNVKVLSQSSEEEVVCQLPTSGARPKSESNRSQEPAMVATSISEDPHAQLHRQDGLQYVSSNLSDLMSASFFESDTYELLVGGLILVSVMVLGVQLQYQGYLIGHALSYPHMDENPADVWQSFPALLDSPAHSAAKASMASHVQGNQCTSRTERIQLALMDRTIGLKASYLKAEEQSLLDAISQDTKTSKNRMFFLTGDERAVFDGASDDEVEQDIALPSSPSSAEMQMNPQSWSQPVDTADMLQDTVKRCLSLPLSCIGAAAAVLHSSVPESLHAGASFL</sequence>
<dbReference type="Proteomes" id="UP000604046">
    <property type="component" value="Unassembled WGS sequence"/>
</dbReference>
<evidence type="ECO:0000313" key="2">
    <source>
        <dbReference type="Proteomes" id="UP000604046"/>
    </source>
</evidence>